<sequence length="263" mass="29811">MDLQALRHKIISTLERDDWTFSYDHKEATLRIEDTTSKKGVTLSLKPLLAKWERKEYAALDEAIRYVRVGLQAMVEKVTLIENEKHIFPVIRAASFPTETKDGKKLVTAPHTAETQIFYALDCGQTYTLIDEDQLKESELSAAALKEMALFNVRTLPQPVREDRVAGNTFYFLSANDGYDASRILDQSFVQKMTEQVEGELAVAIPHQDALIFADIKNDTGYDVLAQMTLQFFMQGRVPVTALPFMVTAGELEPVFIMARKKQ</sequence>
<gene>
    <name evidence="1" type="ORF">SAMN05421737_10134</name>
</gene>
<protein>
    <submittedName>
        <fullName evidence="1">Uncharacterized protein YtpQ, UPF0354 family</fullName>
    </submittedName>
</protein>
<evidence type="ECO:0000313" key="1">
    <source>
        <dbReference type="EMBL" id="SDB81188.1"/>
    </source>
</evidence>
<keyword evidence="2" id="KW-1185">Reference proteome</keyword>
<reference evidence="2" key="1">
    <citation type="submission" date="2016-09" db="EMBL/GenBank/DDBJ databases">
        <authorList>
            <person name="Varghese N."/>
            <person name="Submissions S."/>
        </authorList>
    </citation>
    <scope>NUCLEOTIDE SEQUENCE [LARGE SCALE GENOMIC DNA]</scope>
    <source>
        <strain evidence="2">25nlg</strain>
    </source>
</reference>
<dbReference type="OrthoDB" id="154553at2"/>
<dbReference type="Proteomes" id="UP000242662">
    <property type="component" value="Unassembled WGS sequence"/>
</dbReference>
<name>A0A1G6GGP7_9BACI</name>
<dbReference type="NCBIfam" id="NF010189">
    <property type="entry name" value="PRK13668.1"/>
    <property type="match status" value="1"/>
</dbReference>
<evidence type="ECO:0000313" key="2">
    <source>
        <dbReference type="Proteomes" id="UP000242662"/>
    </source>
</evidence>
<dbReference type="EMBL" id="FMYM01000001">
    <property type="protein sequence ID" value="SDB81188.1"/>
    <property type="molecule type" value="Genomic_DNA"/>
</dbReference>
<dbReference type="Pfam" id="PF07285">
    <property type="entry name" value="DUF1444"/>
    <property type="match status" value="1"/>
</dbReference>
<dbReference type="RefSeq" id="WP_090774277.1">
    <property type="nucleotide sequence ID" value="NZ_FMYM01000001.1"/>
</dbReference>
<dbReference type="AlphaFoldDB" id="A0A1G6GGP7"/>
<accession>A0A1G6GGP7</accession>
<dbReference type="PIRSF" id="PIRSF012562">
    <property type="entry name" value="UCP012562"/>
    <property type="match status" value="1"/>
</dbReference>
<dbReference type="InterPro" id="IPR010838">
    <property type="entry name" value="DUF1444"/>
</dbReference>
<organism evidence="1 2">
    <name type="scientific">Shouchella lonarensis</name>
    <dbReference type="NCBI Taxonomy" id="1464122"/>
    <lineage>
        <taxon>Bacteria</taxon>
        <taxon>Bacillati</taxon>
        <taxon>Bacillota</taxon>
        <taxon>Bacilli</taxon>
        <taxon>Bacillales</taxon>
        <taxon>Bacillaceae</taxon>
        <taxon>Shouchella</taxon>
    </lineage>
</organism>
<proteinExistence type="predicted"/>
<dbReference type="STRING" id="1464122.SAMN05421737_10134"/>